<dbReference type="AlphaFoldDB" id="A0A2Z6RZW1"/>
<reference evidence="1 2" key="1">
    <citation type="submission" date="2017-11" db="EMBL/GenBank/DDBJ databases">
        <title>The genome of Rhizophagus clarus HR1 reveals common genetic basis of auxotrophy among arbuscular mycorrhizal fungi.</title>
        <authorList>
            <person name="Kobayashi Y."/>
        </authorList>
    </citation>
    <scope>NUCLEOTIDE SEQUENCE [LARGE SCALE GENOMIC DNA]</scope>
    <source>
        <strain evidence="1 2">HR1</strain>
    </source>
</reference>
<dbReference type="Proteomes" id="UP000247702">
    <property type="component" value="Unassembled WGS sequence"/>
</dbReference>
<proteinExistence type="predicted"/>
<gene>
    <name evidence="1" type="ORF">RclHR1_00810006</name>
</gene>
<evidence type="ECO:0000313" key="1">
    <source>
        <dbReference type="EMBL" id="GBC08414.1"/>
    </source>
</evidence>
<accession>A0A2Z6RZW1</accession>
<dbReference type="EMBL" id="BEXD01004215">
    <property type="protein sequence ID" value="GBC08414.1"/>
    <property type="molecule type" value="Genomic_DNA"/>
</dbReference>
<organism evidence="1 2">
    <name type="scientific">Rhizophagus clarus</name>
    <dbReference type="NCBI Taxonomy" id="94130"/>
    <lineage>
        <taxon>Eukaryota</taxon>
        <taxon>Fungi</taxon>
        <taxon>Fungi incertae sedis</taxon>
        <taxon>Mucoromycota</taxon>
        <taxon>Glomeromycotina</taxon>
        <taxon>Glomeromycetes</taxon>
        <taxon>Glomerales</taxon>
        <taxon>Glomeraceae</taxon>
        <taxon>Rhizophagus</taxon>
    </lineage>
</organism>
<evidence type="ECO:0000313" key="2">
    <source>
        <dbReference type="Proteomes" id="UP000247702"/>
    </source>
</evidence>
<comment type="caution">
    <text evidence="1">The sequence shown here is derived from an EMBL/GenBank/DDBJ whole genome shotgun (WGS) entry which is preliminary data.</text>
</comment>
<keyword evidence="2" id="KW-1185">Reference proteome</keyword>
<name>A0A2Z6RZW1_9GLOM</name>
<protein>
    <submittedName>
        <fullName evidence="1">Uncharacterized protein</fullName>
    </submittedName>
</protein>
<sequence>MLVSCMYYKIGKILKTVLGHHKGHEIVSFRKEVYQYLRSFTEKLKNTTEPTTFINQIIVETEVFLMNNLNQEKDSKKTSIINGALNFVYYIRDYWCGDLAIGWCIYGRIIAADLLQVSLDQIPKTNNQLESFNSELKVHQLQKYQNNGHLLRFNVLSVDLIKSITPNILLVVFAVCFLDFFLKERYESYASSLKNLT</sequence>